<dbReference type="EMBL" id="JARYMX010000002">
    <property type="protein sequence ID" value="KAJ9563781.1"/>
    <property type="molecule type" value="Genomic_DNA"/>
</dbReference>
<dbReference type="PRINTS" id="PR01250">
    <property type="entry name" value="RIBOSOMALL34"/>
</dbReference>
<accession>A0AA38WU54</accession>
<evidence type="ECO:0008006" key="7">
    <source>
        <dbReference type="Google" id="ProtNLM"/>
    </source>
</evidence>
<feature type="region of interest" description="Disordered" evidence="4">
    <location>
        <begin position="202"/>
        <end position="271"/>
    </location>
</feature>
<keyword evidence="2" id="KW-0689">Ribosomal protein</keyword>
<dbReference type="GO" id="GO:0009638">
    <property type="term" value="P:phototropism"/>
    <property type="evidence" value="ECO:0007669"/>
    <property type="project" value="InterPro"/>
</dbReference>
<feature type="compositionally biased region" description="Low complexity" evidence="4">
    <location>
        <begin position="240"/>
        <end position="251"/>
    </location>
</feature>
<dbReference type="PROSITE" id="PS01145">
    <property type="entry name" value="RIBOSOMAL_L34E"/>
    <property type="match status" value="1"/>
</dbReference>
<dbReference type="InterPro" id="IPR008195">
    <property type="entry name" value="Ribosomal_eL34"/>
</dbReference>
<keyword evidence="3" id="KW-0687">Ribonucleoprotein</keyword>
<gene>
    <name evidence="5" type="ORF">OSB04_008941</name>
</gene>
<organism evidence="5 6">
    <name type="scientific">Centaurea solstitialis</name>
    <name type="common">yellow star-thistle</name>
    <dbReference type="NCBI Taxonomy" id="347529"/>
    <lineage>
        <taxon>Eukaryota</taxon>
        <taxon>Viridiplantae</taxon>
        <taxon>Streptophyta</taxon>
        <taxon>Embryophyta</taxon>
        <taxon>Tracheophyta</taxon>
        <taxon>Spermatophyta</taxon>
        <taxon>Magnoliopsida</taxon>
        <taxon>eudicotyledons</taxon>
        <taxon>Gunneridae</taxon>
        <taxon>Pentapetalae</taxon>
        <taxon>asterids</taxon>
        <taxon>campanulids</taxon>
        <taxon>Asterales</taxon>
        <taxon>Asteraceae</taxon>
        <taxon>Carduoideae</taxon>
        <taxon>Cardueae</taxon>
        <taxon>Centaureinae</taxon>
        <taxon>Centaurea</taxon>
    </lineage>
</organism>
<dbReference type="GO" id="GO:1990904">
    <property type="term" value="C:ribonucleoprotein complex"/>
    <property type="evidence" value="ECO:0007669"/>
    <property type="project" value="UniProtKB-KW"/>
</dbReference>
<reference evidence="5" key="1">
    <citation type="submission" date="2023-03" db="EMBL/GenBank/DDBJ databases">
        <title>Chromosome-scale reference genome and RAD-based genetic map of yellow starthistle (Centaurea solstitialis) reveal putative structural variation and QTLs associated with invader traits.</title>
        <authorList>
            <person name="Reatini B."/>
            <person name="Cang F.A."/>
            <person name="Jiang Q."/>
            <person name="Mckibben M.T.W."/>
            <person name="Barker M.S."/>
            <person name="Rieseberg L.H."/>
            <person name="Dlugosch K.M."/>
        </authorList>
    </citation>
    <scope>NUCLEOTIDE SEQUENCE</scope>
    <source>
        <strain evidence="5">CAN-66</strain>
        <tissue evidence="5">Leaf</tissue>
    </source>
</reference>
<feature type="compositionally biased region" description="Basic and acidic residues" evidence="4">
    <location>
        <begin position="213"/>
        <end position="226"/>
    </location>
</feature>
<evidence type="ECO:0000256" key="2">
    <source>
        <dbReference type="ARBA" id="ARBA00022980"/>
    </source>
</evidence>
<evidence type="ECO:0000256" key="3">
    <source>
        <dbReference type="ARBA" id="ARBA00023274"/>
    </source>
</evidence>
<dbReference type="InterPro" id="IPR018065">
    <property type="entry name" value="Ribosomal_eL34_CS"/>
</dbReference>
<name>A0AA38WU54_9ASTR</name>
<dbReference type="Gene3D" id="6.20.370.70">
    <property type="match status" value="1"/>
</dbReference>
<evidence type="ECO:0000256" key="1">
    <source>
        <dbReference type="ARBA" id="ARBA00009875"/>
    </source>
</evidence>
<dbReference type="Pfam" id="PF01199">
    <property type="entry name" value="Ribosomal_L34e"/>
    <property type="match status" value="1"/>
</dbReference>
<keyword evidence="6" id="KW-1185">Reference proteome</keyword>
<dbReference type="GO" id="GO:0003735">
    <property type="term" value="F:structural constituent of ribosome"/>
    <property type="evidence" value="ECO:0007669"/>
    <property type="project" value="InterPro"/>
</dbReference>
<dbReference type="AlphaFoldDB" id="A0AA38WU54"/>
<evidence type="ECO:0000313" key="5">
    <source>
        <dbReference type="EMBL" id="KAJ9563781.1"/>
    </source>
</evidence>
<dbReference type="GO" id="GO:0006412">
    <property type="term" value="P:translation"/>
    <property type="evidence" value="ECO:0007669"/>
    <property type="project" value="InterPro"/>
</dbReference>
<dbReference type="PANTHER" id="PTHR33781">
    <property type="entry name" value="PROTEIN PHYTOCHROME KINASE SUBSTRATE 1-RELATED"/>
    <property type="match status" value="1"/>
</dbReference>
<dbReference type="InterPro" id="IPR038562">
    <property type="entry name" value="Ribosomal_eL34_C_sf"/>
</dbReference>
<protein>
    <recommendedName>
        <fullName evidence="7">60S ribosomal protein L34</fullName>
    </recommendedName>
</protein>
<sequence length="572" mass="63019">MVQRLTYRKRHSYATKSNQHRVVKTPGGKLVYQTTKKRASGPKCPVTGKRIQGIPHLRPAEYKRSRLSRNRRTVNRAYGGVLSAGAVRERIIRAFLVEEQKIVKKVLKIQKAKEKTANKRQIVEKGNINVQEIQSRVIMMESEKRVSLFGNNVDLIDASFTAYLNNNATVLKLTQPSKKNVEDEEIGIFGAEKYFKGAMDEELPRTPQPVKPENNDPKDPELKDEPNNPSKPKAESGTPSVRSESSWNSRSGLLANNGGNRIVHRSRREKGRTVKSLLASLGCNCNDKASVTITENRVHVAKPPAKAGGFNDSMNKKREDCFAFPVLNTRLAVKTAIPEEEVEGDVNVARVRTRRNSSEVFGSPVLEKGKKSFSLERKLTMLNWDGVTPKAENIDISNNAEGNDAASDASSDLFEIESFSTNGNNTFLGRQVSNGRSSSATTIPNGYASSEASIAWSVVTASVAGFSIVSDYEDTRMFKTHNVERMIKGGGMLSGCNSHKSVRVAGEHLVVSGSEKAGVTGGTTAAKERFRLDCAVPVVKFQAETKTMSSHSPHYFYAQVHTVQMKGYESVP</sequence>
<dbReference type="PANTHER" id="PTHR33781:SF4">
    <property type="entry name" value="PROTEIN PHYTOCHROME KINASE SUBSTRATE 1"/>
    <property type="match status" value="1"/>
</dbReference>
<dbReference type="GO" id="GO:0005840">
    <property type="term" value="C:ribosome"/>
    <property type="evidence" value="ECO:0007669"/>
    <property type="project" value="UniProtKB-KW"/>
</dbReference>
<evidence type="ECO:0000313" key="6">
    <source>
        <dbReference type="Proteomes" id="UP001172457"/>
    </source>
</evidence>
<comment type="similarity">
    <text evidence="1">Belongs to the eukaryotic ribosomal protein eL34 family.</text>
</comment>
<proteinExistence type="inferred from homology"/>
<comment type="caution">
    <text evidence="5">The sequence shown here is derived from an EMBL/GenBank/DDBJ whole genome shotgun (WGS) entry which is preliminary data.</text>
</comment>
<dbReference type="InterPro" id="IPR039615">
    <property type="entry name" value="PKS"/>
</dbReference>
<dbReference type="Proteomes" id="UP001172457">
    <property type="component" value="Chromosome 2"/>
</dbReference>
<dbReference type="Gene3D" id="6.20.340.10">
    <property type="match status" value="1"/>
</dbReference>
<evidence type="ECO:0000256" key="4">
    <source>
        <dbReference type="SAM" id="MobiDB-lite"/>
    </source>
</evidence>